<proteinExistence type="predicted"/>
<comment type="caution">
    <text evidence="1">The sequence shown here is derived from an EMBL/GenBank/DDBJ whole genome shotgun (WGS) entry which is preliminary data.</text>
</comment>
<keyword evidence="2" id="KW-1185">Reference proteome</keyword>
<gene>
    <name evidence="1" type="ORF">NP233_g10126</name>
</gene>
<organism evidence="1 2">
    <name type="scientific">Leucocoprinus birnbaumii</name>
    <dbReference type="NCBI Taxonomy" id="56174"/>
    <lineage>
        <taxon>Eukaryota</taxon>
        <taxon>Fungi</taxon>
        <taxon>Dikarya</taxon>
        <taxon>Basidiomycota</taxon>
        <taxon>Agaricomycotina</taxon>
        <taxon>Agaricomycetes</taxon>
        <taxon>Agaricomycetidae</taxon>
        <taxon>Agaricales</taxon>
        <taxon>Agaricineae</taxon>
        <taxon>Agaricaceae</taxon>
        <taxon>Leucocoprinus</taxon>
    </lineage>
</organism>
<dbReference type="AlphaFoldDB" id="A0AAD5YLL5"/>
<reference evidence="1" key="1">
    <citation type="submission" date="2022-07" db="EMBL/GenBank/DDBJ databases">
        <title>Genome Sequence of Leucocoprinus birnbaumii.</title>
        <authorList>
            <person name="Buettner E."/>
        </authorList>
    </citation>
    <scope>NUCLEOTIDE SEQUENCE</scope>
    <source>
        <strain evidence="1">VT141</strain>
    </source>
</reference>
<protein>
    <submittedName>
        <fullName evidence="1">Uncharacterized protein</fullName>
    </submittedName>
</protein>
<sequence length="172" mass="19161">MSSIDAFPVLAKALPSRPIITEDCCAFEFQKSLKLYSANEVGDPWLKQDELVWVRGSVIALWPKIVALASEKRREGVIVGLVTYGNHGSPDVIEGPEHATVRLFDRFYVCFGTIHVACHSAGEIAIFPTENHRYDTQPMRQSYAIEDKVDLCENGSPVIDECRLLVAAQLKL</sequence>
<dbReference type="EMBL" id="JANIEX010000988">
    <property type="protein sequence ID" value="KAJ3561552.1"/>
    <property type="molecule type" value="Genomic_DNA"/>
</dbReference>
<name>A0AAD5YLL5_9AGAR</name>
<evidence type="ECO:0000313" key="1">
    <source>
        <dbReference type="EMBL" id="KAJ3561552.1"/>
    </source>
</evidence>
<accession>A0AAD5YLL5</accession>
<dbReference type="Proteomes" id="UP001213000">
    <property type="component" value="Unassembled WGS sequence"/>
</dbReference>
<evidence type="ECO:0000313" key="2">
    <source>
        <dbReference type="Proteomes" id="UP001213000"/>
    </source>
</evidence>